<dbReference type="GO" id="GO:0046872">
    <property type="term" value="F:metal ion binding"/>
    <property type="evidence" value="ECO:0007669"/>
    <property type="project" value="UniProtKB-KW"/>
</dbReference>
<dbReference type="AlphaFoldDB" id="A0A6J5ZZS2"/>
<sequence length="254" mass="26186">MNGAELLAVAEEAARAAAAELVAHQAGAHSSVESKSSPTDPVSAADLAAEAAIRAVLAARRPDDAILGEEGDDKPGTSGLRWVVDPLDGTVNYLYSIPQWCVSVACEEQVGVIFDPLSDDLFSVIVGEPPLLNGKPIASSSCDQLDRALVATGFGYDPLVRLGQGAIVARLLPEVRDIRRGGSAALDLAWLAAGRYDAYFERGVQAWDTAAGLLICEGAGLATRSLNASGAQGPGVLVAPPAIIDELFELVAAG</sequence>
<dbReference type="Pfam" id="PF00459">
    <property type="entry name" value="Inositol_P"/>
    <property type="match status" value="1"/>
</dbReference>
<dbReference type="EMBL" id="CAESAO010000164">
    <property type="protein sequence ID" value="CAB4346719.1"/>
    <property type="molecule type" value="Genomic_DNA"/>
</dbReference>
<accession>A0A6J5ZZS2</accession>
<dbReference type="PROSITE" id="PS00629">
    <property type="entry name" value="IMP_1"/>
    <property type="match status" value="1"/>
</dbReference>
<name>A0A6J5ZZS2_9ZZZZ</name>
<protein>
    <submittedName>
        <fullName evidence="4">Unannotated protein</fullName>
    </submittedName>
</protein>
<dbReference type="InterPro" id="IPR000760">
    <property type="entry name" value="Inositol_monophosphatase-like"/>
</dbReference>
<evidence type="ECO:0000313" key="4">
    <source>
        <dbReference type="EMBL" id="CAB4346719.1"/>
    </source>
</evidence>
<evidence type="ECO:0000256" key="3">
    <source>
        <dbReference type="ARBA" id="ARBA00022842"/>
    </source>
</evidence>
<reference evidence="4" key="1">
    <citation type="submission" date="2020-05" db="EMBL/GenBank/DDBJ databases">
        <authorList>
            <person name="Chiriac C."/>
            <person name="Salcher M."/>
            <person name="Ghai R."/>
            <person name="Kavagutti S V."/>
        </authorList>
    </citation>
    <scope>NUCLEOTIDE SEQUENCE</scope>
</reference>
<gene>
    <name evidence="4" type="ORF">UFOPK3522_01456</name>
</gene>
<dbReference type="Gene3D" id="3.40.190.80">
    <property type="match status" value="1"/>
</dbReference>
<organism evidence="4">
    <name type="scientific">freshwater metagenome</name>
    <dbReference type="NCBI Taxonomy" id="449393"/>
    <lineage>
        <taxon>unclassified sequences</taxon>
        <taxon>metagenomes</taxon>
        <taxon>ecological metagenomes</taxon>
    </lineage>
</organism>
<dbReference type="PANTHER" id="PTHR20854">
    <property type="entry name" value="INOSITOL MONOPHOSPHATASE"/>
    <property type="match status" value="1"/>
</dbReference>
<dbReference type="InterPro" id="IPR020583">
    <property type="entry name" value="Inositol_monoP_metal-BS"/>
</dbReference>
<dbReference type="SUPFAM" id="SSF56655">
    <property type="entry name" value="Carbohydrate phosphatase"/>
    <property type="match status" value="1"/>
</dbReference>
<dbReference type="GO" id="GO:0008934">
    <property type="term" value="F:inositol monophosphate 1-phosphatase activity"/>
    <property type="evidence" value="ECO:0007669"/>
    <property type="project" value="TreeGrafter"/>
</dbReference>
<dbReference type="Gene3D" id="3.30.540.10">
    <property type="entry name" value="Fructose-1,6-Bisphosphatase, subunit A, domain 1"/>
    <property type="match status" value="1"/>
</dbReference>
<keyword evidence="1" id="KW-0479">Metal-binding</keyword>
<keyword evidence="3" id="KW-0460">Magnesium</keyword>
<evidence type="ECO:0000256" key="1">
    <source>
        <dbReference type="ARBA" id="ARBA00022723"/>
    </source>
</evidence>
<evidence type="ECO:0000256" key="2">
    <source>
        <dbReference type="ARBA" id="ARBA00022801"/>
    </source>
</evidence>
<keyword evidence="2" id="KW-0378">Hydrolase</keyword>
<dbReference type="PRINTS" id="PR00377">
    <property type="entry name" value="IMPHPHTASES"/>
</dbReference>
<dbReference type="GO" id="GO:0007165">
    <property type="term" value="P:signal transduction"/>
    <property type="evidence" value="ECO:0007669"/>
    <property type="project" value="TreeGrafter"/>
</dbReference>
<dbReference type="GO" id="GO:0006020">
    <property type="term" value="P:inositol metabolic process"/>
    <property type="evidence" value="ECO:0007669"/>
    <property type="project" value="TreeGrafter"/>
</dbReference>
<dbReference type="PANTHER" id="PTHR20854:SF4">
    <property type="entry name" value="INOSITOL-1-MONOPHOSPHATASE-RELATED"/>
    <property type="match status" value="1"/>
</dbReference>
<proteinExistence type="predicted"/>